<gene>
    <name evidence="3" type="ORF">SAMN05216554_2161</name>
</gene>
<dbReference type="RefSeq" id="WP_092553072.1">
    <property type="nucleotide sequence ID" value="NZ_FNPZ01000002.1"/>
</dbReference>
<dbReference type="STRING" id="381665.SAMN05216554_2161"/>
<dbReference type="Pfam" id="PF00300">
    <property type="entry name" value="His_Phos_1"/>
    <property type="match status" value="1"/>
</dbReference>
<dbReference type="InterPro" id="IPR050275">
    <property type="entry name" value="PGM_Phosphatase"/>
</dbReference>
<name>A0A1H3PXU9_9MICO</name>
<dbReference type="SUPFAM" id="SSF53254">
    <property type="entry name" value="Phosphoglycerate mutase-like"/>
    <property type="match status" value="1"/>
</dbReference>
<dbReference type="Proteomes" id="UP000198891">
    <property type="component" value="Unassembled WGS sequence"/>
</dbReference>
<dbReference type="Gene3D" id="3.40.50.1240">
    <property type="entry name" value="Phosphoglycerate mutase-like"/>
    <property type="match status" value="1"/>
</dbReference>
<evidence type="ECO:0000313" key="3">
    <source>
        <dbReference type="EMBL" id="SDZ05645.1"/>
    </source>
</evidence>
<protein>
    <submittedName>
        <fullName evidence="3">Probable phosphoglycerate mutase</fullName>
    </submittedName>
</protein>
<dbReference type="GO" id="GO:0005737">
    <property type="term" value="C:cytoplasm"/>
    <property type="evidence" value="ECO:0007669"/>
    <property type="project" value="TreeGrafter"/>
</dbReference>
<dbReference type="PANTHER" id="PTHR48100">
    <property type="entry name" value="BROAD-SPECIFICITY PHOSPHATASE YOR283W-RELATED"/>
    <property type="match status" value="1"/>
</dbReference>
<dbReference type="AlphaFoldDB" id="A0A1H3PXU9"/>
<evidence type="ECO:0000313" key="4">
    <source>
        <dbReference type="Proteomes" id="UP000198891"/>
    </source>
</evidence>
<sequence>MTTFTFVRHGQTDWNFQKRIQGSTDIPLNETGREQARETGAALAERSWDGIVASPLSRARETAEIIAGIVGLPEPELVPALVERSYGEVEGLNAAELAVRFPDPMADVPGREKRSHVVRRVLPALERLAAEHPGESLIVVSHGGVIGSLIRYITEKMLPQQGHAIPNGSAHDFVVDSGELSITEFNGVPIDPSIRSRAPLSLELTLPN</sequence>
<dbReference type="CDD" id="cd07067">
    <property type="entry name" value="HP_PGM_like"/>
    <property type="match status" value="1"/>
</dbReference>
<evidence type="ECO:0000256" key="1">
    <source>
        <dbReference type="PIRSR" id="PIRSR613078-1"/>
    </source>
</evidence>
<keyword evidence="4" id="KW-1185">Reference proteome</keyword>
<accession>A0A1H3PXU9</accession>
<dbReference type="SMART" id="SM00855">
    <property type="entry name" value="PGAM"/>
    <property type="match status" value="1"/>
</dbReference>
<dbReference type="EMBL" id="FNPZ01000002">
    <property type="protein sequence ID" value="SDZ05645.1"/>
    <property type="molecule type" value="Genomic_DNA"/>
</dbReference>
<feature type="active site" description="Tele-phosphohistidine intermediate" evidence="1">
    <location>
        <position position="9"/>
    </location>
</feature>
<organism evidence="3 4">
    <name type="scientific">Herbiconiux ginsengi</name>
    <dbReference type="NCBI Taxonomy" id="381665"/>
    <lineage>
        <taxon>Bacteria</taxon>
        <taxon>Bacillati</taxon>
        <taxon>Actinomycetota</taxon>
        <taxon>Actinomycetes</taxon>
        <taxon>Micrococcales</taxon>
        <taxon>Microbacteriaceae</taxon>
        <taxon>Herbiconiux</taxon>
    </lineage>
</organism>
<evidence type="ECO:0000256" key="2">
    <source>
        <dbReference type="PIRSR" id="PIRSR613078-2"/>
    </source>
</evidence>
<dbReference type="InterPro" id="IPR013078">
    <property type="entry name" value="His_Pase_superF_clade-1"/>
</dbReference>
<reference evidence="3 4" key="1">
    <citation type="submission" date="2016-10" db="EMBL/GenBank/DDBJ databases">
        <authorList>
            <person name="de Groot N.N."/>
        </authorList>
    </citation>
    <scope>NUCLEOTIDE SEQUENCE [LARGE SCALE GENOMIC DNA]</scope>
    <source>
        <strain evidence="3 4">CGMCC 4.3491</strain>
    </source>
</reference>
<feature type="binding site" evidence="2">
    <location>
        <begin position="83"/>
        <end position="86"/>
    </location>
    <ligand>
        <name>substrate</name>
    </ligand>
</feature>
<feature type="active site" description="Proton donor/acceptor" evidence="1">
    <location>
        <position position="83"/>
    </location>
</feature>
<dbReference type="OrthoDB" id="4697614at2"/>
<proteinExistence type="predicted"/>
<dbReference type="GO" id="GO:0016791">
    <property type="term" value="F:phosphatase activity"/>
    <property type="evidence" value="ECO:0007669"/>
    <property type="project" value="TreeGrafter"/>
</dbReference>
<feature type="binding site" evidence="2">
    <location>
        <position position="58"/>
    </location>
    <ligand>
        <name>substrate</name>
    </ligand>
</feature>
<dbReference type="InterPro" id="IPR029033">
    <property type="entry name" value="His_PPase_superfam"/>
</dbReference>
<feature type="binding site" evidence="2">
    <location>
        <begin position="8"/>
        <end position="15"/>
    </location>
    <ligand>
        <name>substrate</name>
    </ligand>
</feature>
<dbReference type="PANTHER" id="PTHR48100:SF59">
    <property type="entry name" value="ADENOSYLCOBALAMIN_ALPHA-RIBAZOLE PHOSPHATASE"/>
    <property type="match status" value="1"/>
</dbReference>